<accession>A0A1Y6CG84</accession>
<evidence type="ECO:0008006" key="5">
    <source>
        <dbReference type="Google" id="ProtNLM"/>
    </source>
</evidence>
<sequence length="307" mass="34850">MSSEVKANPNRKGPVFSKTSGLDDLAVQALKAHAQEPISFHPPKTQKSERKTRLSRRRRRTILWTSHLLNILFVLIFTGIGFLSNEIFHKFKARSPVDSQGESRVLLRGTYIVAKKSLSMHRGPGHDYEVVGRLNQGHIIKGKHVIQGWVQVDYGKFVELKSLHKLPRYDQTEFTKNQAAIGQRNIYEEPHEVAEVVGYIFLKKGMLTAELDQDWLMLSSGGFVKKRASPQHEAKLMKVKTKKAMIYNGPSEEYDLVGAFYKNKILRVLESESGWARISKDQFIAAGDLEPVVTQVQAQKTKKKSQP</sequence>
<evidence type="ECO:0000313" key="4">
    <source>
        <dbReference type="Proteomes" id="UP000192907"/>
    </source>
</evidence>
<evidence type="ECO:0000256" key="2">
    <source>
        <dbReference type="SAM" id="Phobius"/>
    </source>
</evidence>
<keyword evidence="4" id="KW-1185">Reference proteome</keyword>
<evidence type="ECO:0000256" key="1">
    <source>
        <dbReference type="SAM" id="MobiDB-lite"/>
    </source>
</evidence>
<keyword evidence="2" id="KW-1133">Transmembrane helix</keyword>
<dbReference type="EMBL" id="FWZT01000021">
    <property type="protein sequence ID" value="SMF63250.1"/>
    <property type="molecule type" value="Genomic_DNA"/>
</dbReference>
<name>A0A1Y6CG84_9BACT</name>
<keyword evidence="2" id="KW-0472">Membrane</keyword>
<feature type="region of interest" description="Disordered" evidence="1">
    <location>
        <begin position="1"/>
        <end position="20"/>
    </location>
</feature>
<reference evidence="4" key="1">
    <citation type="submission" date="2017-04" db="EMBL/GenBank/DDBJ databases">
        <authorList>
            <person name="Varghese N."/>
            <person name="Submissions S."/>
        </authorList>
    </citation>
    <scope>NUCLEOTIDE SEQUENCE [LARGE SCALE GENOMIC DNA]</scope>
    <source>
        <strain evidence="4">RKEM611</strain>
    </source>
</reference>
<feature type="transmembrane region" description="Helical" evidence="2">
    <location>
        <begin position="61"/>
        <end position="83"/>
    </location>
</feature>
<organism evidence="3 4">
    <name type="scientific">Pseudobacteriovorax antillogorgiicola</name>
    <dbReference type="NCBI Taxonomy" id="1513793"/>
    <lineage>
        <taxon>Bacteria</taxon>
        <taxon>Pseudomonadati</taxon>
        <taxon>Bdellovibrionota</taxon>
        <taxon>Oligoflexia</taxon>
        <taxon>Oligoflexales</taxon>
        <taxon>Pseudobacteriovoracaceae</taxon>
        <taxon>Pseudobacteriovorax</taxon>
    </lineage>
</organism>
<dbReference type="AlphaFoldDB" id="A0A1Y6CG84"/>
<protein>
    <recommendedName>
        <fullName evidence="5">SH3 domain-containing protein</fullName>
    </recommendedName>
</protein>
<proteinExistence type="predicted"/>
<dbReference type="Proteomes" id="UP000192907">
    <property type="component" value="Unassembled WGS sequence"/>
</dbReference>
<evidence type="ECO:0000313" key="3">
    <source>
        <dbReference type="EMBL" id="SMF63250.1"/>
    </source>
</evidence>
<gene>
    <name evidence="3" type="ORF">SAMN06296036_121125</name>
</gene>
<dbReference type="RefSeq" id="WP_132323246.1">
    <property type="nucleotide sequence ID" value="NZ_FWZT01000021.1"/>
</dbReference>
<keyword evidence="2" id="KW-0812">Transmembrane</keyword>
<feature type="region of interest" description="Disordered" evidence="1">
    <location>
        <begin position="36"/>
        <end position="56"/>
    </location>
</feature>